<dbReference type="OrthoDB" id="10034606at2759"/>
<gene>
    <name evidence="1" type="ORF">EVAR_44958_1</name>
</gene>
<sequence length="297" mass="32496">MRRRYSTPMHLLKLRIKDLSKLCEVEVGCITEEGRVWVSRAGGAATVRAALAMLTSPGPYRRPLPASPQAPSPNPNALYIVRTLDGDWVRCIIISELDSEGTVRTQLVDSGLILRAPLSSLVPLQSFSPALNAFPRQAVQVRLGPADRAASSMVGRLRELLLDNVVLCRAIPSPPSHPIGAPPNVELFVRTGPQNILASVNNAVLIEYDYLRLGKPKEEESQTTDHVEAVNRKKERIFTRSVSSSGVVLPASSADIPRTTLPTVVLPAPGKCFDLYIAMAANPWNFVVNVYYNLTIR</sequence>
<reference evidence="1 2" key="1">
    <citation type="journal article" date="2019" name="Commun. Biol.">
        <title>The bagworm genome reveals a unique fibroin gene that provides high tensile strength.</title>
        <authorList>
            <person name="Kono N."/>
            <person name="Nakamura H."/>
            <person name="Ohtoshi R."/>
            <person name="Tomita M."/>
            <person name="Numata K."/>
            <person name="Arakawa K."/>
        </authorList>
    </citation>
    <scope>NUCLEOTIDE SEQUENCE [LARGE SCALE GENOMIC DNA]</scope>
</reference>
<dbReference type="Gene3D" id="2.30.30.140">
    <property type="match status" value="1"/>
</dbReference>
<dbReference type="AlphaFoldDB" id="A0A4C1W4C8"/>
<evidence type="ECO:0000313" key="1">
    <source>
        <dbReference type="EMBL" id="GBP45730.1"/>
    </source>
</evidence>
<proteinExistence type="predicted"/>
<dbReference type="CDD" id="cd20379">
    <property type="entry name" value="Tudor_dTUD-like"/>
    <property type="match status" value="1"/>
</dbReference>
<comment type="caution">
    <text evidence="1">The sequence shown here is derived from an EMBL/GenBank/DDBJ whole genome shotgun (WGS) entry which is preliminary data.</text>
</comment>
<organism evidence="1 2">
    <name type="scientific">Eumeta variegata</name>
    <name type="common">Bagworm moth</name>
    <name type="synonym">Eumeta japonica</name>
    <dbReference type="NCBI Taxonomy" id="151549"/>
    <lineage>
        <taxon>Eukaryota</taxon>
        <taxon>Metazoa</taxon>
        <taxon>Ecdysozoa</taxon>
        <taxon>Arthropoda</taxon>
        <taxon>Hexapoda</taxon>
        <taxon>Insecta</taxon>
        <taxon>Pterygota</taxon>
        <taxon>Neoptera</taxon>
        <taxon>Endopterygota</taxon>
        <taxon>Lepidoptera</taxon>
        <taxon>Glossata</taxon>
        <taxon>Ditrysia</taxon>
        <taxon>Tineoidea</taxon>
        <taxon>Psychidae</taxon>
        <taxon>Oiketicinae</taxon>
        <taxon>Eumeta</taxon>
    </lineage>
</organism>
<dbReference type="Proteomes" id="UP000299102">
    <property type="component" value="Unassembled WGS sequence"/>
</dbReference>
<dbReference type="STRING" id="151549.A0A4C1W4C8"/>
<keyword evidence="2" id="KW-1185">Reference proteome</keyword>
<accession>A0A4C1W4C8</accession>
<dbReference type="SUPFAM" id="SSF63748">
    <property type="entry name" value="Tudor/PWWP/MBT"/>
    <property type="match status" value="1"/>
</dbReference>
<protein>
    <submittedName>
        <fullName evidence="1">Uncharacterized protein</fullName>
    </submittedName>
</protein>
<name>A0A4C1W4C8_EUMVA</name>
<evidence type="ECO:0000313" key="2">
    <source>
        <dbReference type="Proteomes" id="UP000299102"/>
    </source>
</evidence>
<dbReference type="EMBL" id="BGZK01000470">
    <property type="protein sequence ID" value="GBP45730.1"/>
    <property type="molecule type" value="Genomic_DNA"/>
</dbReference>